<dbReference type="InterPro" id="IPR029033">
    <property type="entry name" value="His_PPase_superfam"/>
</dbReference>
<evidence type="ECO:0000256" key="1">
    <source>
        <dbReference type="ARBA" id="ARBA00000032"/>
    </source>
</evidence>
<keyword evidence="6" id="KW-1015">Disulfide bond</keyword>
<dbReference type="Gene3D" id="3.40.50.1240">
    <property type="entry name" value="Phosphoglycerate mutase-like"/>
    <property type="match status" value="1"/>
</dbReference>
<evidence type="ECO:0000313" key="10">
    <source>
        <dbReference type="Proteomes" id="UP001154078"/>
    </source>
</evidence>
<sequence>MLTNYLYFISALMIVCGHLIQKDEGELVQLSIIFRHGARTTDNFYPNDPHKNLTFYPIGLGGLTPEGKYGEYALGKYFRKYYGQFLGETYSEKDIFVRSTDYIRTRMSAQLVMTGLFPPKYKQTWHPEINWQPIPIDYKLRTADDFLHRRHNCPFFETATEAMDNIIEIKKKYIEPHSELFEFLRKESGLSIKNPYALLQFYFILNTESEMNLTLPKWTNSIFPDKIYKLSVAAYEYQNFIPEVRKINSGYLFKKILQDAETKMTDTENKKSYKALFYSGHEITIGFMLNALGVDQNSIPKYSSALIFELRKKNNSYFIKLRYRKNINDNEPMNLKVPGCDTLCPIEQFKKLYEELLPIISMEDACRQDYTSNHLK</sequence>
<dbReference type="OrthoDB" id="10257284at2759"/>
<comment type="similarity">
    <text evidence="2">Belongs to the histidine acid phosphatase family.</text>
</comment>
<accession>A0A9P0AY71</accession>
<dbReference type="CDD" id="cd07061">
    <property type="entry name" value="HP_HAP_like"/>
    <property type="match status" value="1"/>
</dbReference>
<evidence type="ECO:0000256" key="5">
    <source>
        <dbReference type="ARBA" id="ARBA00022801"/>
    </source>
</evidence>
<name>A0A9P0AY71_BRAAE</name>
<evidence type="ECO:0000256" key="2">
    <source>
        <dbReference type="ARBA" id="ARBA00005375"/>
    </source>
</evidence>
<dbReference type="Pfam" id="PF00328">
    <property type="entry name" value="His_Phos_2"/>
    <property type="match status" value="1"/>
</dbReference>
<dbReference type="Proteomes" id="UP001154078">
    <property type="component" value="Chromosome 3"/>
</dbReference>
<reference evidence="9" key="1">
    <citation type="submission" date="2021-12" db="EMBL/GenBank/DDBJ databases">
        <authorList>
            <person name="King R."/>
        </authorList>
    </citation>
    <scope>NUCLEOTIDE SEQUENCE</scope>
</reference>
<keyword evidence="4 8" id="KW-0732">Signal</keyword>
<evidence type="ECO:0000256" key="4">
    <source>
        <dbReference type="ARBA" id="ARBA00022729"/>
    </source>
</evidence>
<evidence type="ECO:0000256" key="3">
    <source>
        <dbReference type="ARBA" id="ARBA00012646"/>
    </source>
</evidence>
<keyword evidence="5" id="KW-0378">Hydrolase</keyword>
<dbReference type="EC" id="3.1.3.2" evidence="3"/>
<evidence type="ECO:0000256" key="7">
    <source>
        <dbReference type="ARBA" id="ARBA00023180"/>
    </source>
</evidence>
<dbReference type="EMBL" id="OV121134">
    <property type="protein sequence ID" value="CAH0553077.1"/>
    <property type="molecule type" value="Genomic_DNA"/>
</dbReference>
<evidence type="ECO:0000313" key="9">
    <source>
        <dbReference type="EMBL" id="CAH0553077.1"/>
    </source>
</evidence>
<protein>
    <recommendedName>
        <fullName evidence="3">acid phosphatase</fullName>
        <ecNumber evidence="3">3.1.3.2</ecNumber>
    </recommendedName>
</protein>
<dbReference type="InterPro" id="IPR000560">
    <property type="entry name" value="His_Pase_clade-2"/>
</dbReference>
<organism evidence="9 10">
    <name type="scientific">Brassicogethes aeneus</name>
    <name type="common">Rape pollen beetle</name>
    <name type="synonym">Meligethes aeneus</name>
    <dbReference type="NCBI Taxonomy" id="1431903"/>
    <lineage>
        <taxon>Eukaryota</taxon>
        <taxon>Metazoa</taxon>
        <taxon>Ecdysozoa</taxon>
        <taxon>Arthropoda</taxon>
        <taxon>Hexapoda</taxon>
        <taxon>Insecta</taxon>
        <taxon>Pterygota</taxon>
        <taxon>Neoptera</taxon>
        <taxon>Endopterygota</taxon>
        <taxon>Coleoptera</taxon>
        <taxon>Polyphaga</taxon>
        <taxon>Cucujiformia</taxon>
        <taxon>Nitidulidae</taxon>
        <taxon>Meligethinae</taxon>
        <taxon>Brassicogethes</taxon>
    </lineage>
</organism>
<dbReference type="PANTHER" id="PTHR11567">
    <property type="entry name" value="ACID PHOSPHATASE-RELATED"/>
    <property type="match status" value="1"/>
</dbReference>
<dbReference type="SUPFAM" id="SSF53254">
    <property type="entry name" value="Phosphoglycerate mutase-like"/>
    <property type="match status" value="1"/>
</dbReference>
<evidence type="ECO:0000256" key="8">
    <source>
        <dbReference type="SAM" id="SignalP"/>
    </source>
</evidence>
<comment type="catalytic activity">
    <reaction evidence="1">
        <text>a phosphate monoester + H2O = an alcohol + phosphate</text>
        <dbReference type="Rhea" id="RHEA:15017"/>
        <dbReference type="ChEBI" id="CHEBI:15377"/>
        <dbReference type="ChEBI" id="CHEBI:30879"/>
        <dbReference type="ChEBI" id="CHEBI:43474"/>
        <dbReference type="ChEBI" id="CHEBI:67140"/>
        <dbReference type="EC" id="3.1.3.2"/>
    </reaction>
</comment>
<dbReference type="InterPro" id="IPR050645">
    <property type="entry name" value="Histidine_acid_phosphatase"/>
</dbReference>
<feature type="signal peptide" evidence="8">
    <location>
        <begin position="1"/>
        <end position="17"/>
    </location>
</feature>
<keyword evidence="10" id="KW-1185">Reference proteome</keyword>
<keyword evidence="7" id="KW-0325">Glycoprotein</keyword>
<proteinExistence type="inferred from homology"/>
<dbReference type="PANTHER" id="PTHR11567:SF211">
    <property type="entry name" value="PROSTATIC ACID PHOSPHATASE"/>
    <property type="match status" value="1"/>
</dbReference>
<dbReference type="AlphaFoldDB" id="A0A9P0AY71"/>
<evidence type="ECO:0000256" key="6">
    <source>
        <dbReference type="ARBA" id="ARBA00023157"/>
    </source>
</evidence>
<gene>
    <name evidence="9" type="ORF">MELIAE_LOCUS5175</name>
</gene>
<feature type="chain" id="PRO_5040105036" description="acid phosphatase" evidence="8">
    <location>
        <begin position="18"/>
        <end position="376"/>
    </location>
</feature>
<dbReference type="GO" id="GO:0003993">
    <property type="term" value="F:acid phosphatase activity"/>
    <property type="evidence" value="ECO:0007669"/>
    <property type="project" value="UniProtKB-EC"/>
</dbReference>